<reference evidence="7" key="1">
    <citation type="journal article" date="2010" name="Nat. Biotechnol.">
        <title>Draft genome sequence of the oilseed species Ricinus communis.</title>
        <authorList>
            <person name="Chan A.P."/>
            <person name="Crabtree J."/>
            <person name="Zhao Q."/>
            <person name="Lorenzi H."/>
            <person name="Orvis J."/>
            <person name="Puiu D."/>
            <person name="Melake-Berhan A."/>
            <person name="Jones K.M."/>
            <person name="Redman J."/>
            <person name="Chen G."/>
            <person name="Cahoon E.B."/>
            <person name="Gedil M."/>
            <person name="Stanke M."/>
            <person name="Haas B.J."/>
            <person name="Wortman J.R."/>
            <person name="Fraser-Liggett C.M."/>
            <person name="Ravel J."/>
            <person name="Rabinowicz P.D."/>
        </authorList>
    </citation>
    <scope>NUCLEOTIDE SEQUENCE [LARGE SCALE GENOMIC DNA]</scope>
    <source>
        <strain evidence="7">cv. Hale</strain>
    </source>
</reference>
<dbReference type="InParanoid" id="B9RWN4"/>
<dbReference type="AlphaFoldDB" id="B9RWN4"/>
<sequence>MEWAGHVHWFDIYVAHRDNDRCRDNCFWVVKPDGPCVLYPKDYTVLLQLLVDRAIQVV</sequence>
<evidence type="ECO:0008006" key="8">
    <source>
        <dbReference type="Google" id="ProtNLM"/>
    </source>
</evidence>
<proteinExistence type="inferred from homology"/>
<keyword evidence="3" id="KW-0713">Self-incompatibility</keyword>
<keyword evidence="4" id="KW-0964">Secreted</keyword>
<dbReference type="Proteomes" id="UP000008311">
    <property type="component" value="Unassembled WGS sequence"/>
</dbReference>
<organism evidence="6 7">
    <name type="scientific">Ricinus communis</name>
    <name type="common">Castor bean</name>
    <dbReference type="NCBI Taxonomy" id="3988"/>
    <lineage>
        <taxon>Eukaryota</taxon>
        <taxon>Viridiplantae</taxon>
        <taxon>Streptophyta</taxon>
        <taxon>Embryophyta</taxon>
        <taxon>Tracheophyta</taxon>
        <taxon>Spermatophyta</taxon>
        <taxon>Magnoliopsida</taxon>
        <taxon>eudicotyledons</taxon>
        <taxon>Gunneridae</taxon>
        <taxon>Pentapetalae</taxon>
        <taxon>rosids</taxon>
        <taxon>fabids</taxon>
        <taxon>Malpighiales</taxon>
        <taxon>Euphorbiaceae</taxon>
        <taxon>Acalyphoideae</taxon>
        <taxon>Acalypheae</taxon>
        <taxon>Ricinus</taxon>
    </lineage>
</organism>
<dbReference type="GO" id="GO:0005576">
    <property type="term" value="C:extracellular region"/>
    <property type="evidence" value="ECO:0007669"/>
    <property type="project" value="UniProtKB-SubCell"/>
</dbReference>
<keyword evidence="5" id="KW-0732">Signal</keyword>
<protein>
    <recommendedName>
        <fullName evidence="8">S-protein homolog</fullName>
    </recommendedName>
</protein>
<evidence type="ECO:0000313" key="6">
    <source>
        <dbReference type="EMBL" id="EEF44286.1"/>
    </source>
</evidence>
<dbReference type="InterPro" id="IPR010264">
    <property type="entry name" value="Self-incomp_S1"/>
</dbReference>
<evidence type="ECO:0000313" key="7">
    <source>
        <dbReference type="Proteomes" id="UP000008311"/>
    </source>
</evidence>
<keyword evidence="7" id="KW-1185">Reference proteome</keyword>
<evidence type="ECO:0000256" key="2">
    <source>
        <dbReference type="ARBA" id="ARBA00005581"/>
    </source>
</evidence>
<comment type="subcellular location">
    <subcellularLocation>
        <location evidence="1">Secreted</location>
    </subcellularLocation>
</comment>
<dbReference type="Pfam" id="PF05938">
    <property type="entry name" value="Self-incomp_S1"/>
    <property type="match status" value="1"/>
</dbReference>
<gene>
    <name evidence="6" type="ORF">RCOM_1022640</name>
</gene>
<accession>B9RWN4</accession>
<name>B9RWN4_RICCO</name>
<dbReference type="EMBL" id="EQ973823">
    <property type="protein sequence ID" value="EEF44286.1"/>
    <property type="molecule type" value="Genomic_DNA"/>
</dbReference>
<evidence type="ECO:0000256" key="4">
    <source>
        <dbReference type="ARBA" id="ARBA00022525"/>
    </source>
</evidence>
<evidence type="ECO:0000256" key="3">
    <source>
        <dbReference type="ARBA" id="ARBA00022471"/>
    </source>
</evidence>
<evidence type="ECO:0000256" key="5">
    <source>
        <dbReference type="ARBA" id="ARBA00022729"/>
    </source>
</evidence>
<evidence type="ECO:0000256" key="1">
    <source>
        <dbReference type="ARBA" id="ARBA00004613"/>
    </source>
</evidence>
<dbReference type="GO" id="GO:0060320">
    <property type="term" value="P:rejection of self pollen"/>
    <property type="evidence" value="ECO:0007669"/>
    <property type="project" value="UniProtKB-KW"/>
</dbReference>
<comment type="similarity">
    <text evidence="2">Belongs to the plant self-incompatibility (S1) protein family.</text>
</comment>